<dbReference type="InterPro" id="IPR001293">
    <property type="entry name" value="Znf_TRAF"/>
</dbReference>
<reference evidence="10" key="1">
    <citation type="submission" date="2011-12" db="EMBL/GenBank/DDBJ databases">
        <title>The Draft Genome of Lepisosteus oculatus.</title>
        <authorList>
            <consortium name="The Broad Institute Genome Assembly &amp; Analysis Group"/>
            <consortium name="Computational R&amp;D Group"/>
            <consortium name="and Sequencing Platform"/>
            <person name="Di Palma F."/>
            <person name="Alfoldi J."/>
            <person name="Johnson J."/>
            <person name="Berlin A."/>
            <person name="Gnerre S."/>
            <person name="Jaffe D."/>
            <person name="MacCallum I."/>
            <person name="Young S."/>
            <person name="Walker B.J."/>
            <person name="Lander E.S."/>
            <person name="Lindblad-Toh K."/>
        </authorList>
    </citation>
    <scope>NUCLEOTIDE SEQUENCE [LARGE SCALE GENOMIC DNA]</scope>
</reference>
<dbReference type="InParanoid" id="W5MDX5"/>
<dbReference type="InterPro" id="IPR036047">
    <property type="entry name" value="F-box-like_dom_sf"/>
</dbReference>
<feature type="domain" description="F-box" evidence="8">
    <location>
        <begin position="556"/>
        <end position="610"/>
    </location>
</feature>
<dbReference type="Pfam" id="PF15965">
    <property type="entry name" value="zf-TRAF_2"/>
    <property type="match status" value="1"/>
</dbReference>
<keyword evidence="4 5" id="KW-0862">Zinc</keyword>
<dbReference type="STRING" id="7918.ENSLOCP00000006584"/>
<dbReference type="Gene3D" id="1.20.1280.50">
    <property type="match status" value="1"/>
</dbReference>
<evidence type="ECO:0000256" key="6">
    <source>
        <dbReference type="SAM" id="MobiDB-lite"/>
    </source>
</evidence>
<dbReference type="SUPFAM" id="SSF49599">
    <property type="entry name" value="TRAF domain-like"/>
    <property type="match status" value="1"/>
</dbReference>
<dbReference type="HOGENOM" id="CLU_013357_0_0_1"/>
<dbReference type="eggNOG" id="ENOG502QVHX">
    <property type="taxonomic scope" value="Eukaryota"/>
</dbReference>
<dbReference type="GO" id="GO:0008270">
    <property type="term" value="F:zinc ion binding"/>
    <property type="evidence" value="ECO:0007669"/>
    <property type="project" value="UniProtKB-KW"/>
</dbReference>
<sequence>FQGRNNKAPVGQHKHCEKCFSRRCKAPIQISVSCMVINCRLLCGAVFHMCKEQEHQLLCPNEKVPCLNAGYGCPFSMARCKLSKHLEVCPASIVCCSMDWNRWPVAETDTVFYENVLKEPFSDEQLDLTMALRDQKLLFRSLKMGSLFPELEEHVEELMPSELEGAVGGMAEGSLQGGVFSEAELQGLTQEEREALAKDKDVCDLSSYKTWEMMFSKELTSCKVTEENLKTKEKNTEKKENTASSSKQAEQEKEINNSKEPEPDKHDDHAKTGLAPWQDGVLDRLGKETNVTEYNMYLVHHGSMLIRFGQIAACTPKEKDFVYGNLEAIEVKTVRTFKVPTSYSAKRSHIGDVAIRKKKENKAVDTSDLGVSDEDIPKWDEISATLLCSLEKELRGHFISETVATDGLLLDFGTQTYSFNTAPFKPESTLADIVEGRSPSLNLNLQAECVTARHNKVSSAFTFLCNHFFRRDEFPSHFKNVHADIQNSLNGWFEQRCPLAYLGCTYSQKRFHPCSQKATFTYNQDLSTFTLRPVVSASLFRGVKTKPADRKHARNLDSLSSLPFEILQHIAGFLDSFSLSQLAQVSHLMRDVCASLLQERGMVSLKWEKRTYSHGGSSWKARKKVWHFSTVFSTVDRWCFDDVPSMSEHLKVCPFYQTEVRSEPVALTSMCDTNEQAKETQLRLRVLTFKVFNVYTSHF</sequence>
<dbReference type="SUPFAM" id="SSF81383">
    <property type="entry name" value="F-box domain"/>
    <property type="match status" value="1"/>
</dbReference>
<feature type="zinc finger region" description="TRAF-type" evidence="5">
    <location>
        <begin position="55"/>
        <end position="97"/>
    </location>
</feature>
<evidence type="ECO:0000256" key="3">
    <source>
        <dbReference type="ARBA" id="ARBA00022786"/>
    </source>
</evidence>
<dbReference type="OMA" id="RKKIWQF"/>
<dbReference type="Gene3D" id="3.30.40.150">
    <property type="entry name" value="TRAF-like zinc-finger, N-terminal subdomain"/>
    <property type="match status" value="1"/>
</dbReference>
<feature type="domain" description="TRAF-type" evidence="7">
    <location>
        <begin position="55"/>
        <end position="97"/>
    </location>
</feature>
<dbReference type="Ensembl" id="ENSLOCT00000006592.1">
    <property type="protein sequence ID" value="ENSLOCP00000006584.1"/>
    <property type="gene ID" value="ENSLOCG00000005461.1"/>
</dbReference>
<dbReference type="GO" id="GO:0005737">
    <property type="term" value="C:cytoplasm"/>
    <property type="evidence" value="ECO:0000318"/>
    <property type="project" value="GO_Central"/>
</dbReference>
<evidence type="ECO:0000256" key="5">
    <source>
        <dbReference type="PROSITE-ProRule" id="PRU00207"/>
    </source>
</evidence>
<proteinExistence type="predicted"/>
<reference evidence="9" key="3">
    <citation type="submission" date="2025-09" db="UniProtKB">
        <authorList>
            <consortium name="Ensembl"/>
        </authorList>
    </citation>
    <scope>IDENTIFICATION</scope>
</reference>
<dbReference type="PANTHER" id="PTHR15933">
    <property type="entry name" value="PROTEIN CBG16327"/>
    <property type="match status" value="1"/>
</dbReference>
<dbReference type="PANTHER" id="PTHR15933:SF1">
    <property type="entry name" value="F-BOX ONLY PROTEIN 40"/>
    <property type="match status" value="1"/>
</dbReference>
<dbReference type="EMBL" id="AHAT01003098">
    <property type="status" value="NOT_ANNOTATED_CDS"/>
    <property type="molecule type" value="Genomic_DNA"/>
</dbReference>
<dbReference type="InterPro" id="IPR001810">
    <property type="entry name" value="F-box_dom"/>
</dbReference>
<feature type="compositionally biased region" description="Basic and acidic residues" evidence="6">
    <location>
        <begin position="230"/>
        <end position="241"/>
    </location>
</feature>
<dbReference type="PROSITE" id="PS50181">
    <property type="entry name" value="FBOX"/>
    <property type="match status" value="1"/>
</dbReference>
<keyword evidence="10" id="KW-1185">Reference proteome</keyword>
<feature type="region of interest" description="Disordered" evidence="6">
    <location>
        <begin position="230"/>
        <end position="275"/>
    </location>
</feature>
<dbReference type="InterPro" id="IPR043013">
    <property type="entry name" value="Znf_TRAF_N"/>
</dbReference>
<evidence type="ECO:0000259" key="8">
    <source>
        <dbReference type="PROSITE" id="PS50181"/>
    </source>
</evidence>
<evidence type="ECO:0000256" key="4">
    <source>
        <dbReference type="ARBA" id="ARBA00022833"/>
    </source>
</evidence>
<accession>W5MDX5</accession>
<name>W5MDX5_LEPOC</name>
<evidence type="ECO:0000259" key="7">
    <source>
        <dbReference type="PROSITE" id="PS50145"/>
    </source>
</evidence>
<dbReference type="PROSITE" id="PS50145">
    <property type="entry name" value="ZF_TRAF"/>
    <property type="match status" value="1"/>
</dbReference>
<protein>
    <submittedName>
        <fullName evidence="9">F-box protein 40, tandem duplicate 1</fullName>
    </submittedName>
</protein>
<dbReference type="GO" id="GO:0061630">
    <property type="term" value="F:ubiquitin protein ligase activity"/>
    <property type="evidence" value="ECO:0007669"/>
    <property type="project" value="InterPro"/>
</dbReference>
<keyword evidence="2 5" id="KW-0863">Zinc-finger</keyword>
<evidence type="ECO:0000313" key="9">
    <source>
        <dbReference type="Ensembl" id="ENSLOCP00000006584.1"/>
    </source>
</evidence>
<organism evidence="9 10">
    <name type="scientific">Lepisosteus oculatus</name>
    <name type="common">Spotted gar</name>
    <dbReference type="NCBI Taxonomy" id="7918"/>
    <lineage>
        <taxon>Eukaryota</taxon>
        <taxon>Metazoa</taxon>
        <taxon>Chordata</taxon>
        <taxon>Craniata</taxon>
        <taxon>Vertebrata</taxon>
        <taxon>Euteleostomi</taxon>
        <taxon>Actinopterygii</taxon>
        <taxon>Neopterygii</taxon>
        <taxon>Holostei</taxon>
        <taxon>Semionotiformes</taxon>
        <taxon>Lepisosteidae</taxon>
        <taxon>Lepisosteus</taxon>
    </lineage>
</organism>
<dbReference type="InterPro" id="IPR031890">
    <property type="entry name" value="Fbxo30/Fbxo40"/>
</dbReference>
<dbReference type="Proteomes" id="UP000018468">
    <property type="component" value="Linkage group LG3"/>
</dbReference>
<keyword evidence="1 5" id="KW-0479">Metal-binding</keyword>
<dbReference type="AlphaFoldDB" id="W5MDX5"/>
<dbReference type="GeneTree" id="ENSGT00950000183204"/>
<keyword evidence="3" id="KW-0833">Ubl conjugation pathway</keyword>
<reference evidence="9" key="2">
    <citation type="submission" date="2025-08" db="UniProtKB">
        <authorList>
            <consortium name="Ensembl"/>
        </authorList>
    </citation>
    <scope>IDENTIFICATION</scope>
</reference>
<evidence type="ECO:0000256" key="2">
    <source>
        <dbReference type="ARBA" id="ARBA00022771"/>
    </source>
</evidence>
<dbReference type="Pfam" id="PF15966">
    <property type="entry name" value="F-box_4"/>
    <property type="match status" value="1"/>
</dbReference>
<evidence type="ECO:0000313" key="10">
    <source>
        <dbReference type="Proteomes" id="UP000018468"/>
    </source>
</evidence>
<dbReference type="Bgee" id="ENSLOCG00000005461">
    <property type="expression patterns" value="Expressed in muscle tissue and 4 other cell types or tissues"/>
</dbReference>
<evidence type="ECO:0000256" key="1">
    <source>
        <dbReference type="ARBA" id="ARBA00022723"/>
    </source>
</evidence>
<feature type="compositionally biased region" description="Basic and acidic residues" evidence="6">
    <location>
        <begin position="249"/>
        <end position="271"/>
    </location>
</feature>